<comment type="caution">
    <text evidence="1">The sequence shown here is derived from an EMBL/GenBank/DDBJ whole genome shotgun (WGS) entry which is preliminary data.</text>
</comment>
<accession>A0ABM8S8A2</accession>
<evidence type="ECO:0000313" key="1">
    <source>
        <dbReference type="EMBL" id="CAE6794365.1"/>
    </source>
</evidence>
<protein>
    <submittedName>
        <fullName evidence="1">Uncharacterized protein</fullName>
    </submittedName>
</protein>
<dbReference type="EMBL" id="CAJNBJ010000020">
    <property type="protein sequence ID" value="CAE6794365.1"/>
    <property type="molecule type" value="Genomic_DNA"/>
</dbReference>
<proteinExistence type="predicted"/>
<sequence>MLRKLFPGGFSNSPYNSFKLILVAEGYLANETARFIGDCVDLIEALFGTAPFGLTRMYPGWLSIYAGFTPSGQSGPPINTPAPANCTEFESSLATTTGVLSLNQLKINAWVAGETLLADSEETPLDQFFTIGAPASGFDLTTHVRSIEVCHAT</sequence>
<evidence type="ECO:0000313" key="2">
    <source>
        <dbReference type="Proteomes" id="UP000675880"/>
    </source>
</evidence>
<organism evidence="1 2">
    <name type="scientific">Nitrospira defluvii</name>
    <dbReference type="NCBI Taxonomy" id="330214"/>
    <lineage>
        <taxon>Bacteria</taxon>
        <taxon>Pseudomonadati</taxon>
        <taxon>Nitrospirota</taxon>
        <taxon>Nitrospiria</taxon>
        <taxon>Nitrospirales</taxon>
        <taxon>Nitrospiraceae</taxon>
        <taxon>Nitrospira</taxon>
    </lineage>
</organism>
<gene>
    <name evidence="1" type="ORF">NSPZN2_70018</name>
</gene>
<dbReference type="Proteomes" id="UP000675880">
    <property type="component" value="Unassembled WGS sequence"/>
</dbReference>
<dbReference type="RefSeq" id="WP_213044000.1">
    <property type="nucleotide sequence ID" value="NZ_CAJNBJ010000020.1"/>
</dbReference>
<reference evidence="1 2" key="1">
    <citation type="submission" date="2021-02" db="EMBL/GenBank/DDBJ databases">
        <authorList>
            <person name="Han P."/>
        </authorList>
    </citation>
    <scope>NUCLEOTIDE SEQUENCE [LARGE SCALE GENOMIC DNA]</scope>
    <source>
        <strain evidence="1">Candidatus Nitrospira sp. ZN2</strain>
    </source>
</reference>
<dbReference type="InterPro" id="IPR024079">
    <property type="entry name" value="MetalloPept_cat_dom_sf"/>
</dbReference>
<name>A0ABM8S8A2_9BACT</name>
<dbReference type="Gene3D" id="3.40.390.10">
    <property type="entry name" value="Collagenase (Catalytic Domain)"/>
    <property type="match status" value="1"/>
</dbReference>
<keyword evidence="2" id="KW-1185">Reference proteome</keyword>